<evidence type="ECO:0000256" key="1">
    <source>
        <dbReference type="SAM" id="MobiDB-lite"/>
    </source>
</evidence>
<sequence length="341" mass="39547">MSHLAYSNLTLDQLTPDLLLHIAQYLDIKSILQLSMTCKRLSTLVNDEHLFRRLVERDYQLTYKAATNTWRSLYKLAPMDICPHLGSLPETFPQDKQHPQRHATCDLCQQPSVTYLSLTSLDKQMCQACVSKLKDNQQLQGTCSVMYNMDGQNLYCFECSRAVGKENSDMNEREKAKQLLDQLQPPTNGLANSPLPKPTTKAAPTDDPQDVQRRKAEHIRYIQELRLEDMAIKHYLVEKNWSRNWMMFRTREGTPPPGPIANYRLAKNNGQLDPELRVPYDKYRPAPETHADIISERLWTFLVDTYGLEGRAYSEDMLVGPDYARLRECVNEYKRSIERYP</sequence>
<dbReference type="InterPro" id="IPR035927">
    <property type="entry name" value="DUSP-like_sf"/>
</dbReference>
<dbReference type="Gene3D" id="3.30.2230.10">
    <property type="entry name" value="DUSP-like"/>
    <property type="match status" value="1"/>
</dbReference>
<evidence type="ECO:0000313" key="5">
    <source>
        <dbReference type="Proteomes" id="UP000242146"/>
    </source>
</evidence>
<dbReference type="SUPFAM" id="SSF81383">
    <property type="entry name" value="F-box domain"/>
    <property type="match status" value="1"/>
</dbReference>
<dbReference type="GO" id="GO:0004843">
    <property type="term" value="F:cysteine-type deubiquitinase activity"/>
    <property type="evidence" value="ECO:0007669"/>
    <property type="project" value="InterPro"/>
</dbReference>
<protein>
    <recommendedName>
        <fullName evidence="6">DUSP domain-containing protein</fullName>
    </recommendedName>
</protein>
<dbReference type="SMART" id="SM00256">
    <property type="entry name" value="FBOX"/>
    <property type="match status" value="1"/>
</dbReference>
<dbReference type="PROSITE" id="PS51283">
    <property type="entry name" value="DUSP"/>
    <property type="match status" value="1"/>
</dbReference>
<reference evidence="4 5" key="1">
    <citation type="submission" date="2016-07" db="EMBL/GenBank/DDBJ databases">
        <title>Pervasive Adenine N6-methylation of Active Genes in Fungi.</title>
        <authorList>
            <consortium name="DOE Joint Genome Institute"/>
            <person name="Mondo S.J."/>
            <person name="Dannebaum R.O."/>
            <person name="Kuo R.C."/>
            <person name="Labutti K."/>
            <person name="Haridas S."/>
            <person name="Kuo A."/>
            <person name="Salamov A."/>
            <person name="Ahrendt S.R."/>
            <person name="Lipzen A."/>
            <person name="Sullivan W."/>
            <person name="Andreopoulos W.B."/>
            <person name="Clum A."/>
            <person name="Lindquist E."/>
            <person name="Daum C."/>
            <person name="Ramamoorthy G.K."/>
            <person name="Gryganskyi A."/>
            <person name="Culley D."/>
            <person name="Magnuson J.K."/>
            <person name="James T.Y."/>
            <person name="O'Malley M.A."/>
            <person name="Stajich J.E."/>
            <person name="Spatafora J.W."/>
            <person name="Visel A."/>
            <person name="Grigoriev I.V."/>
        </authorList>
    </citation>
    <scope>NUCLEOTIDE SEQUENCE [LARGE SCALE GENOMIC DNA]</scope>
    <source>
        <strain evidence="4 5">NRRL 3301</strain>
    </source>
</reference>
<dbReference type="InterPro" id="IPR006615">
    <property type="entry name" value="Pept_C19_DUSP"/>
</dbReference>
<evidence type="ECO:0008006" key="6">
    <source>
        <dbReference type="Google" id="ProtNLM"/>
    </source>
</evidence>
<feature type="domain" description="F-box" evidence="2">
    <location>
        <begin position="8"/>
        <end position="54"/>
    </location>
</feature>
<dbReference type="Proteomes" id="UP000242146">
    <property type="component" value="Unassembled WGS sequence"/>
</dbReference>
<feature type="domain" description="DUSP" evidence="3">
    <location>
        <begin position="209"/>
        <end position="319"/>
    </location>
</feature>
<evidence type="ECO:0000259" key="3">
    <source>
        <dbReference type="PROSITE" id="PS51283"/>
    </source>
</evidence>
<dbReference type="Pfam" id="PF12937">
    <property type="entry name" value="F-box-like"/>
    <property type="match status" value="1"/>
</dbReference>
<dbReference type="EMBL" id="MCGT01000004">
    <property type="protein sequence ID" value="ORX60454.1"/>
    <property type="molecule type" value="Genomic_DNA"/>
</dbReference>
<name>A0A1X2GSF4_9FUNG</name>
<dbReference type="STRING" id="101127.A0A1X2GSF4"/>
<keyword evidence="5" id="KW-1185">Reference proteome</keyword>
<dbReference type="SUPFAM" id="SSF143791">
    <property type="entry name" value="DUSP-like"/>
    <property type="match status" value="1"/>
</dbReference>
<feature type="region of interest" description="Disordered" evidence="1">
    <location>
        <begin position="182"/>
        <end position="214"/>
    </location>
</feature>
<dbReference type="OrthoDB" id="2202626at2759"/>
<evidence type="ECO:0000313" key="4">
    <source>
        <dbReference type="EMBL" id="ORX60454.1"/>
    </source>
</evidence>
<gene>
    <name evidence="4" type="ORF">DM01DRAFT_1404719</name>
</gene>
<dbReference type="PROSITE" id="PS50181">
    <property type="entry name" value="FBOX"/>
    <property type="match status" value="1"/>
</dbReference>
<dbReference type="AlphaFoldDB" id="A0A1X2GSF4"/>
<comment type="caution">
    <text evidence="4">The sequence shown here is derived from an EMBL/GenBank/DDBJ whole genome shotgun (WGS) entry which is preliminary data.</text>
</comment>
<dbReference type="Pfam" id="PF06337">
    <property type="entry name" value="DUSP"/>
    <property type="match status" value="1"/>
</dbReference>
<proteinExistence type="predicted"/>
<evidence type="ECO:0000259" key="2">
    <source>
        <dbReference type="PROSITE" id="PS50181"/>
    </source>
</evidence>
<dbReference type="InterPro" id="IPR036047">
    <property type="entry name" value="F-box-like_dom_sf"/>
</dbReference>
<organism evidence="4 5">
    <name type="scientific">Hesseltinella vesiculosa</name>
    <dbReference type="NCBI Taxonomy" id="101127"/>
    <lineage>
        <taxon>Eukaryota</taxon>
        <taxon>Fungi</taxon>
        <taxon>Fungi incertae sedis</taxon>
        <taxon>Mucoromycota</taxon>
        <taxon>Mucoromycotina</taxon>
        <taxon>Mucoromycetes</taxon>
        <taxon>Mucorales</taxon>
        <taxon>Cunninghamellaceae</taxon>
        <taxon>Hesseltinella</taxon>
    </lineage>
</organism>
<dbReference type="InterPro" id="IPR001810">
    <property type="entry name" value="F-box_dom"/>
</dbReference>
<dbReference type="Gene3D" id="1.20.1280.50">
    <property type="match status" value="1"/>
</dbReference>
<accession>A0A1X2GSF4</accession>